<reference evidence="1 2" key="1">
    <citation type="journal article" date="2019" name="Nat. Ecol. Evol.">
        <title>Megaphylogeny resolves global patterns of mushroom evolution.</title>
        <authorList>
            <person name="Varga T."/>
            <person name="Krizsan K."/>
            <person name="Foldi C."/>
            <person name="Dima B."/>
            <person name="Sanchez-Garcia M."/>
            <person name="Sanchez-Ramirez S."/>
            <person name="Szollosi G.J."/>
            <person name="Szarkandi J.G."/>
            <person name="Papp V."/>
            <person name="Albert L."/>
            <person name="Andreopoulos W."/>
            <person name="Angelini C."/>
            <person name="Antonin V."/>
            <person name="Barry K.W."/>
            <person name="Bougher N.L."/>
            <person name="Buchanan P."/>
            <person name="Buyck B."/>
            <person name="Bense V."/>
            <person name="Catcheside P."/>
            <person name="Chovatia M."/>
            <person name="Cooper J."/>
            <person name="Damon W."/>
            <person name="Desjardin D."/>
            <person name="Finy P."/>
            <person name="Geml J."/>
            <person name="Haridas S."/>
            <person name="Hughes K."/>
            <person name="Justo A."/>
            <person name="Karasinski D."/>
            <person name="Kautmanova I."/>
            <person name="Kiss B."/>
            <person name="Kocsube S."/>
            <person name="Kotiranta H."/>
            <person name="LaButti K.M."/>
            <person name="Lechner B.E."/>
            <person name="Liimatainen K."/>
            <person name="Lipzen A."/>
            <person name="Lukacs Z."/>
            <person name="Mihaltcheva S."/>
            <person name="Morgado L.N."/>
            <person name="Niskanen T."/>
            <person name="Noordeloos M.E."/>
            <person name="Ohm R.A."/>
            <person name="Ortiz-Santana B."/>
            <person name="Ovrebo C."/>
            <person name="Racz N."/>
            <person name="Riley R."/>
            <person name="Savchenko A."/>
            <person name="Shiryaev A."/>
            <person name="Soop K."/>
            <person name="Spirin V."/>
            <person name="Szebenyi C."/>
            <person name="Tomsovsky M."/>
            <person name="Tulloss R.E."/>
            <person name="Uehling J."/>
            <person name="Grigoriev I.V."/>
            <person name="Vagvolgyi C."/>
            <person name="Papp T."/>
            <person name="Martin F.M."/>
            <person name="Miettinen O."/>
            <person name="Hibbett D.S."/>
            <person name="Nagy L.G."/>
        </authorList>
    </citation>
    <scope>NUCLEOTIDE SEQUENCE [LARGE SCALE GENOMIC DNA]</scope>
    <source>
        <strain evidence="1 2">NL-1719</strain>
    </source>
</reference>
<name>A0ACD3AB50_9AGAR</name>
<protein>
    <submittedName>
        <fullName evidence="1">Uncharacterized protein</fullName>
    </submittedName>
</protein>
<proteinExistence type="predicted"/>
<gene>
    <name evidence="1" type="ORF">BDN72DRAFT_902928</name>
</gene>
<organism evidence="1 2">
    <name type="scientific">Pluteus cervinus</name>
    <dbReference type="NCBI Taxonomy" id="181527"/>
    <lineage>
        <taxon>Eukaryota</taxon>
        <taxon>Fungi</taxon>
        <taxon>Dikarya</taxon>
        <taxon>Basidiomycota</taxon>
        <taxon>Agaricomycotina</taxon>
        <taxon>Agaricomycetes</taxon>
        <taxon>Agaricomycetidae</taxon>
        <taxon>Agaricales</taxon>
        <taxon>Pluteineae</taxon>
        <taxon>Pluteaceae</taxon>
        <taxon>Pluteus</taxon>
    </lineage>
</organism>
<evidence type="ECO:0000313" key="1">
    <source>
        <dbReference type="EMBL" id="TFK62821.1"/>
    </source>
</evidence>
<evidence type="ECO:0000313" key="2">
    <source>
        <dbReference type="Proteomes" id="UP000308600"/>
    </source>
</evidence>
<dbReference type="EMBL" id="ML208558">
    <property type="protein sequence ID" value="TFK62821.1"/>
    <property type="molecule type" value="Genomic_DNA"/>
</dbReference>
<accession>A0ACD3AB50</accession>
<keyword evidence="2" id="KW-1185">Reference proteome</keyword>
<dbReference type="Proteomes" id="UP000308600">
    <property type="component" value="Unassembled WGS sequence"/>
</dbReference>
<sequence length="882" mass="99344">MADFDDIPLRQISIQQHLARAQELLDAGDPQAFVTYILTGVDDDERVVLDPILNRATHANGFFVTRDYDSVLGFHKDIIIAEPLTAFPVAYRDDTLSANIHIIRTFTSSSGEFRAAVHKIPNICLGKWGTHNMIRVFFPELYNDAGRRQGPFLSQEEQRIFYEQGLRPAIAELLGDKATEWPTTYQGELWRARARSGAFRFQTKVIPEWCLPVLAESIRDHLELNGVSWHHGIEFLHQIRGVKHATTHAVDEESAVSALDRFMTQNGLGEHLEEMAASGDWWIDVGLEISSMAKDCVAWRTDSHYRIVRKALGINSANAERITRPGSSKYVRDVTSHLPAVAGCRIAPGVRAQGDAEIKYVQLYTTDKSLIYHPDGQGHFGKIMTGRDVLEKKDQAYIENLYGVYINAIDSNHSLARIELRTPIKEAHSILLDLDDDLIRRSLVVFPGKEWWGFRAYRALAIKNILAWQSDGSAQLRARESALTLTAAATWLINSLHSTPDLGPACRELLVSILPSVGHSDADPNTLAFGSLRQRGNDSEAEESDGDTVLDLRGNPTDDDLPNARRAKRRRTAFPGYPYGAIFIEGLCVGPDFPVPRITERALGLSDEAIKHFFGFTYEDLRHKFFAASAIVRSHPSRTSNKVRKTFRIETSNNPPASNLASKGYRLDTPQRDLGSDVSDEGPEQPEQPNQPGSPEWIIMYSNDVDLVIQTVWGQFLHDLTAKAPNPKPADEPSYCKLSDEERLHATDETYKNKVLSDYFTTCRWKVATDREWTEVFDHLWLGKGQVKRGKVQNYASMTYFSSWEQIKARTDGETVLKMRKVLKAQFNKLYWMPFAQAERIWVVKPGKSLTRSPGLDSTAPAPRVIIQGPEKPTWFCDGDDD</sequence>